<dbReference type="EMBL" id="SDGZ01000004">
    <property type="protein sequence ID" value="TYC50894.1"/>
    <property type="molecule type" value="Genomic_DNA"/>
</dbReference>
<feature type="compositionally biased region" description="Basic and acidic residues" evidence="1">
    <location>
        <begin position="49"/>
        <end position="60"/>
    </location>
</feature>
<comment type="caution">
    <text evidence="2">The sequence shown here is derived from an EMBL/GenBank/DDBJ whole genome shotgun (WGS) entry which is preliminary data.</text>
</comment>
<keyword evidence="3" id="KW-1185">Reference proteome</keyword>
<evidence type="ECO:0000313" key="3">
    <source>
        <dbReference type="Proteomes" id="UP000371977"/>
    </source>
</evidence>
<name>A0A6C2CA76_9LACO</name>
<dbReference type="Proteomes" id="UP000371977">
    <property type="component" value="Unassembled WGS sequence"/>
</dbReference>
<accession>A0A6C2CA76</accession>
<dbReference type="AlphaFoldDB" id="A0A6C2CA76"/>
<evidence type="ECO:0000313" key="2">
    <source>
        <dbReference type="EMBL" id="TYC50894.1"/>
    </source>
</evidence>
<protein>
    <submittedName>
        <fullName evidence="2">Uncharacterized protein</fullName>
    </submittedName>
</protein>
<sequence>MAVVRNMPNFTINDVVETDVSLLMKLLDDKKERSEGTKKQQTVDFTKMTTEEARGQLERR</sequence>
<feature type="compositionally biased region" description="Polar residues" evidence="1">
    <location>
        <begin position="39"/>
        <end position="48"/>
    </location>
</feature>
<gene>
    <name evidence="2" type="ORF">ESZ50_01370</name>
</gene>
<feature type="region of interest" description="Disordered" evidence="1">
    <location>
        <begin position="31"/>
        <end position="60"/>
    </location>
</feature>
<proteinExistence type="predicted"/>
<evidence type="ECO:0000256" key="1">
    <source>
        <dbReference type="SAM" id="MobiDB-lite"/>
    </source>
</evidence>
<reference evidence="2 3" key="1">
    <citation type="submission" date="2019-01" db="EMBL/GenBank/DDBJ databases">
        <title>Weissella sp. nov., a novel lactic acid bacterium isolated from animal feces.</title>
        <authorList>
            <person name="Wang L.-T."/>
        </authorList>
    </citation>
    <scope>NUCLEOTIDE SEQUENCE [LARGE SCALE GENOMIC DNA]</scope>
    <source>
        <strain evidence="2 3">8H-2</strain>
    </source>
</reference>
<dbReference type="RefSeq" id="WP_148621804.1">
    <property type="nucleotide sequence ID" value="NZ_SDGZ01000004.1"/>
</dbReference>
<organism evidence="2 3">
    <name type="scientific">Weissella muntiaci</name>
    <dbReference type="NCBI Taxonomy" id="2508881"/>
    <lineage>
        <taxon>Bacteria</taxon>
        <taxon>Bacillati</taxon>
        <taxon>Bacillota</taxon>
        <taxon>Bacilli</taxon>
        <taxon>Lactobacillales</taxon>
        <taxon>Lactobacillaceae</taxon>
        <taxon>Weissella</taxon>
    </lineage>
</organism>